<evidence type="ECO:0000313" key="8">
    <source>
        <dbReference type="EMBL" id="KAK7093371.1"/>
    </source>
</evidence>
<dbReference type="InterPro" id="IPR051438">
    <property type="entry name" value="RNF_E3_ubiq-protein_ligase"/>
</dbReference>
<dbReference type="InterPro" id="IPR017907">
    <property type="entry name" value="Znf_RING_CS"/>
</dbReference>
<dbReference type="PROSITE" id="PS00518">
    <property type="entry name" value="ZF_RING_1"/>
    <property type="match status" value="1"/>
</dbReference>
<feature type="transmembrane region" description="Helical" evidence="5">
    <location>
        <begin position="227"/>
        <end position="249"/>
    </location>
</feature>
<dbReference type="Proteomes" id="UP001374579">
    <property type="component" value="Unassembled WGS sequence"/>
</dbReference>
<name>A0AAN9AU82_9CAEN</name>
<feature type="domain" description="RING-type" evidence="6">
    <location>
        <begin position="17"/>
        <end position="55"/>
    </location>
</feature>
<dbReference type="AlphaFoldDB" id="A0AAN9AU82"/>
<protein>
    <submittedName>
        <fullName evidence="8">Uncharacterized protein</fullName>
    </submittedName>
</protein>
<dbReference type="Gene3D" id="3.30.40.10">
    <property type="entry name" value="Zinc/RING finger domain, C3HC4 (zinc finger)"/>
    <property type="match status" value="2"/>
</dbReference>
<evidence type="ECO:0000256" key="1">
    <source>
        <dbReference type="ARBA" id="ARBA00022723"/>
    </source>
</evidence>
<dbReference type="PROSITE" id="PS50089">
    <property type="entry name" value="ZF_RING_2"/>
    <property type="match status" value="1"/>
</dbReference>
<organism evidence="8 9">
    <name type="scientific">Littorina saxatilis</name>
    <dbReference type="NCBI Taxonomy" id="31220"/>
    <lineage>
        <taxon>Eukaryota</taxon>
        <taxon>Metazoa</taxon>
        <taxon>Spiralia</taxon>
        <taxon>Lophotrochozoa</taxon>
        <taxon>Mollusca</taxon>
        <taxon>Gastropoda</taxon>
        <taxon>Caenogastropoda</taxon>
        <taxon>Littorinimorpha</taxon>
        <taxon>Littorinoidea</taxon>
        <taxon>Littorinidae</taxon>
        <taxon>Littorina</taxon>
    </lineage>
</organism>
<dbReference type="PROSITE" id="PS50145">
    <property type="entry name" value="ZF_TRAF"/>
    <property type="match status" value="1"/>
</dbReference>
<sequence length="634" mass="69975">MSGYTYDPVQEEERLLCGVCRDLMRDAVETVCGHHYCQGCLQQAMRFRSLCPICRQELGSNDVHPLIGVRREINYSIVYCTHKDVGCTHIGPLGEMEDRHLPQCDFNPTDCQNMCGVKVAPRNMAMHLEYSCSLRILLCARCGLPVQFSDFERHIDSCKETEETDENGFDYIEDATEINLQAVNLTAEYAPEETEDITPALHWNRVSVRSSTERKTCVFTCTRQRKWIIAYVIAGSILIIGGALSPTFVRLGRPGTGMQDADPLTLRLPCSPKGDPCSDPSGQQLTCDLMTHTCLLQTGESCVGDNQNACVSGAACDQITTQCVCENDFQIGHVCALKPDETCAGGLEDFCWWSSYCDDSSGRCRCLDDFKQSGDICRLRVQVEGRNCRSTIPCVEHAACDIHGTRQCFCRENFSIKLDRTCGLDADVAGVDCTKYEGCVDHAACDRSSQKCLCQDNFHVRKDGTCGYVVGRWTPDNTCGSISTCVENATCWTNRCECDSHFTQQFDRTCGLNVEVSGADCRREGTSCVQYARCESSGMCVCDSGISAKTGKKCGLFPNIPVKDCATTICVDHTQCGTDSHTGTSTCKCKSGHHWDRSLERCRVLAVSASNRHLSSTAVLAVTTFLSWVIVFTS</sequence>
<keyword evidence="1 4" id="KW-0479">Metal-binding</keyword>
<evidence type="ECO:0000256" key="3">
    <source>
        <dbReference type="ARBA" id="ARBA00022833"/>
    </source>
</evidence>
<dbReference type="InterPro" id="IPR001293">
    <property type="entry name" value="Znf_TRAF"/>
</dbReference>
<dbReference type="InterPro" id="IPR001841">
    <property type="entry name" value="Znf_RING"/>
</dbReference>
<dbReference type="InterPro" id="IPR013083">
    <property type="entry name" value="Znf_RING/FYVE/PHD"/>
</dbReference>
<accession>A0AAN9AU82</accession>
<dbReference type="PANTHER" id="PTHR46016">
    <property type="entry name" value="ZINC FINGER, RING/FYVE/PHD-TYPE"/>
    <property type="match status" value="1"/>
</dbReference>
<keyword evidence="3 4" id="KW-0862">Zinc</keyword>
<reference evidence="8 9" key="1">
    <citation type="submission" date="2024-02" db="EMBL/GenBank/DDBJ databases">
        <title>Chromosome-scale genome assembly of the rough periwinkle Littorina saxatilis.</title>
        <authorList>
            <person name="De Jode A."/>
            <person name="Faria R."/>
            <person name="Formenti G."/>
            <person name="Sims Y."/>
            <person name="Smith T.P."/>
            <person name="Tracey A."/>
            <person name="Wood J.M.D."/>
            <person name="Zagrodzka Z.B."/>
            <person name="Johannesson K."/>
            <person name="Butlin R.K."/>
            <person name="Leder E.H."/>
        </authorList>
    </citation>
    <scope>NUCLEOTIDE SEQUENCE [LARGE SCALE GENOMIC DNA]</scope>
    <source>
        <strain evidence="8">Snail1</strain>
        <tissue evidence="8">Muscle</tissue>
    </source>
</reference>
<dbReference type="SMART" id="SM00184">
    <property type="entry name" value="RING"/>
    <property type="match status" value="1"/>
</dbReference>
<dbReference type="Pfam" id="PF13923">
    <property type="entry name" value="zf-C3HC4_2"/>
    <property type="match status" value="1"/>
</dbReference>
<evidence type="ECO:0000256" key="5">
    <source>
        <dbReference type="SAM" id="Phobius"/>
    </source>
</evidence>
<feature type="zinc finger region" description="TRAF-type" evidence="4">
    <location>
        <begin position="100"/>
        <end position="142"/>
    </location>
</feature>
<proteinExistence type="predicted"/>
<comment type="caution">
    <text evidence="8">The sequence shown here is derived from an EMBL/GenBank/DDBJ whole genome shotgun (WGS) entry which is preliminary data.</text>
</comment>
<keyword evidence="9" id="KW-1185">Reference proteome</keyword>
<dbReference type="EMBL" id="JBAMIC010000019">
    <property type="protein sequence ID" value="KAK7093371.1"/>
    <property type="molecule type" value="Genomic_DNA"/>
</dbReference>
<dbReference type="SUPFAM" id="SSF49599">
    <property type="entry name" value="TRAF domain-like"/>
    <property type="match status" value="1"/>
</dbReference>
<dbReference type="GO" id="GO:0008270">
    <property type="term" value="F:zinc ion binding"/>
    <property type="evidence" value="ECO:0007669"/>
    <property type="project" value="UniProtKB-KW"/>
</dbReference>
<feature type="domain" description="TRAF-type" evidence="7">
    <location>
        <begin position="100"/>
        <end position="142"/>
    </location>
</feature>
<evidence type="ECO:0000256" key="4">
    <source>
        <dbReference type="PROSITE-ProRule" id="PRU00207"/>
    </source>
</evidence>
<keyword evidence="5" id="KW-1133">Transmembrane helix</keyword>
<keyword evidence="2 4" id="KW-0863">Zinc-finger</keyword>
<evidence type="ECO:0000259" key="7">
    <source>
        <dbReference type="PROSITE" id="PS50145"/>
    </source>
</evidence>
<dbReference type="InterPro" id="IPR000742">
    <property type="entry name" value="EGF"/>
</dbReference>
<dbReference type="GO" id="GO:0006511">
    <property type="term" value="P:ubiquitin-dependent protein catabolic process"/>
    <property type="evidence" value="ECO:0007669"/>
    <property type="project" value="TreeGrafter"/>
</dbReference>
<dbReference type="GO" id="GO:0061630">
    <property type="term" value="F:ubiquitin protein ligase activity"/>
    <property type="evidence" value="ECO:0007669"/>
    <property type="project" value="TreeGrafter"/>
</dbReference>
<dbReference type="SMART" id="SM00181">
    <property type="entry name" value="EGF"/>
    <property type="match status" value="7"/>
</dbReference>
<keyword evidence="5" id="KW-0812">Transmembrane</keyword>
<dbReference type="SUPFAM" id="SSF57850">
    <property type="entry name" value="RING/U-box"/>
    <property type="match status" value="1"/>
</dbReference>
<evidence type="ECO:0000259" key="6">
    <source>
        <dbReference type="PROSITE" id="PS50089"/>
    </source>
</evidence>
<evidence type="ECO:0000313" key="9">
    <source>
        <dbReference type="Proteomes" id="UP001374579"/>
    </source>
</evidence>
<gene>
    <name evidence="8" type="ORF">V1264_007137</name>
</gene>
<dbReference type="GO" id="GO:0000209">
    <property type="term" value="P:protein polyubiquitination"/>
    <property type="evidence" value="ECO:0007669"/>
    <property type="project" value="TreeGrafter"/>
</dbReference>
<keyword evidence="5" id="KW-0472">Membrane</keyword>
<evidence type="ECO:0000256" key="2">
    <source>
        <dbReference type="ARBA" id="ARBA00022771"/>
    </source>
</evidence>
<dbReference type="PANTHER" id="PTHR46016:SF1">
    <property type="entry name" value="RING-TYPE DOMAIN-CONTAINING PROTEIN"/>
    <property type="match status" value="1"/>
</dbReference>